<dbReference type="Proteomes" id="UP001220610">
    <property type="component" value="Chromosome"/>
</dbReference>
<keyword evidence="1" id="KW-1133">Transmembrane helix</keyword>
<keyword evidence="1" id="KW-0812">Transmembrane</keyword>
<gene>
    <name evidence="2" type="ORF">P0Y53_21005</name>
</gene>
<feature type="transmembrane region" description="Helical" evidence="1">
    <location>
        <begin position="149"/>
        <end position="167"/>
    </location>
</feature>
<evidence type="ECO:0000313" key="2">
    <source>
        <dbReference type="EMBL" id="WEK34975.1"/>
    </source>
</evidence>
<dbReference type="EMBL" id="CP119311">
    <property type="protein sequence ID" value="WEK34975.1"/>
    <property type="molecule type" value="Genomic_DNA"/>
</dbReference>
<dbReference type="InterPro" id="IPR021354">
    <property type="entry name" value="DUF2975"/>
</dbReference>
<proteinExistence type="predicted"/>
<protein>
    <submittedName>
        <fullName evidence="2">DUF2975 domain-containing protein</fullName>
    </submittedName>
</protein>
<reference evidence="2" key="1">
    <citation type="submission" date="2023-03" db="EMBL/GenBank/DDBJ databases">
        <title>Andean soil-derived lignocellulolytic bacterial consortium as a source of novel taxa and putative plastic-active enzymes.</title>
        <authorList>
            <person name="Diaz-Garcia L."/>
            <person name="Chuvochina M."/>
            <person name="Feuerriegel G."/>
            <person name="Bunk B."/>
            <person name="Sproer C."/>
            <person name="Streit W.R."/>
            <person name="Rodriguez L.M."/>
            <person name="Overmann J."/>
            <person name="Jimenez D.J."/>
        </authorList>
    </citation>
    <scope>NUCLEOTIDE SEQUENCE</scope>
    <source>
        <strain evidence="2">MAG 7</strain>
    </source>
</reference>
<evidence type="ECO:0000313" key="3">
    <source>
        <dbReference type="Proteomes" id="UP001220610"/>
    </source>
</evidence>
<feature type="transmembrane region" description="Helical" evidence="1">
    <location>
        <begin position="7"/>
        <end position="39"/>
    </location>
</feature>
<feature type="transmembrane region" description="Helical" evidence="1">
    <location>
        <begin position="107"/>
        <end position="129"/>
    </location>
</feature>
<dbReference type="Pfam" id="PF11188">
    <property type="entry name" value="DUF2975"/>
    <property type="match status" value="1"/>
</dbReference>
<dbReference type="AlphaFoldDB" id="A0AAJ5WQM7"/>
<evidence type="ECO:0000256" key="1">
    <source>
        <dbReference type="SAM" id="Phobius"/>
    </source>
</evidence>
<keyword evidence="1" id="KW-0472">Membrane</keyword>
<sequence length="181" mass="20556">MKQNNHWILIVLQVLAWILFVGVSIEAGGFIVNAIFALVNPDAVKHLYRQVDLSALFNYDKGRFFTMYLVMSIVAMMRATLFYMIILLLQKKKLDLAQPFSNDIRRFLVNLSVLSFFIGLISACGSHYAKWLLSQGVPMPDTESLRLGGADVWIFMSVILVVIAHVFRRGVELQSENELTV</sequence>
<accession>A0AAJ5WQM7</accession>
<name>A0AAJ5WQM7_9BACT</name>
<organism evidence="2 3">
    <name type="scientific">Candidatus Pseudobacter hemicellulosilyticus</name>
    <dbReference type="NCBI Taxonomy" id="3121375"/>
    <lineage>
        <taxon>Bacteria</taxon>
        <taxon>Pseudomonadati</taxon>
        <taxon>Bacteroidota</taxon>
        <taxon>Chitinophagia</taxon>
        <taxon>Chitinophagales</taxon>
        <taxon>Chitinophagaceae</taxon>
        <taxon>Pseudobacter</taxon>
    </lineage>
</organism>
<feature type="transmembrane region" description="Helical" evidence="1">
    <location>
        <begin position="65"/>
        <end position="86"/>
    </location>
</feature>